<dbReference type="RefSeq" id="WP_213348305.1">
    <property type="nucleotide sequence ID" value="NZ_JAEDAM010000007.1"/>
</dbReference>
<keyword evidence="2" id="KW-1185">Reference proteome</keyword>
<accession>A0ABS5QKU1</accession>
<evidence type="ECO:0000313" key="2">
    <source>
        <dbReference type="Proteomes" id="UP000680365"/>
    </source>
</evidence>
<evidence type="ECO:0008006" key="3">
    <source>
        <dbReference type="Google" id="ProtNLM"/>
    </source>
</evidence>
<gene>
    <name evidence="1" type="ORF">VAMP_11n88</name>
</gene>
<dbReference type="EMBL" id="JAEDAM010000007">
    <property type="protein sequence ID" value="MBS8121629.1"/>
    <property type="molecule type" value="Genomic_DNA"/>
</dbReference>
<sequence length="341" mass="39591">MSNTNVIEKEDINQIQVIINKKLEGGSLEIIELDKNEVKQIDDTFDNIKDFRSLGEKITSPVDNIINETSKVIKSDLIMNTSNKLETVNYDIQKVYEKIVNEDGAILRFLKSIPLIGNIISYFMKKKYNMKEIKGQIENIFSGFDQSYESLNKSIYIQKNFLDSLEKNLGKINNYQKFIDKRLINLEEKYKNEIDKDQKGKYKVFIEQVEYFLQNIRILIGNLELARKRILTRLDSTIKLSLSMNNSRPIFKTIINVAILETSGQQALDASSKYMEAMGNALESISEDILEDKTEHKNVEDKNEDNSNNEDKLVENVKKLKNNFDEIEGYRKEIVKQTQEV</sequence>
<name>A0ABS5QKU1_9BACT</name>
<dbReference type="Proteomes" id="UP000680365">
    <property type="component" value="Unassembled WGS sequence"/>
</dbReference>
<reference evidence="1 2" key="1">
    <citation type="journal article" date="2021" name="Nat. Commun.">
        <title>Reductive evolution and unique predatory mode in the CPR bacterium Vampirococcus lugosii.</title>
        <authorList>
            <person name="Moreira D."/>
            <person name="Zivanovic Y."/>
            <person name="Lopez-Archilla A.I."/>
            <person name="Iniesto M."/>
            <person name="Lopez-Garcia P."/>
        </authorList>
    </citation>
    <scope>NUCLEOTIDE SEQUENCE [LARGE SCALE GENOMIC DNA]</scope>
    <source>
        <strain evidence="1">Chiprana</strain>
    </source>
</reference>
<proteinExistence type="predicted"/>
<evidence type="ECO:0000313" key="1">
    <source>
        <dbReference type="EMBL" id="MBS8121629.1"/>
    </source>
</evidence>
<protein>
    <recommendedName>
        <fullName evidence="3">Toxic anion resistance protein</fullName>
    </recommendedName>
</protein>
<comment type="caution">
    <text evidence="1">The sequence shown here is derived from an EMBL/GenBank/DDBJ whole genome shotgun (WGS) entry which is preliminary data.</text>
</comment>
<organism evidence="1 2">
    <name type="scientific">Candidatus Vampirococcus lugosii</name>
    <dbReference type="NCBI Taxonomy" id="2789015"/>
    <lineage>
        <taxon>Bacteria</taxon>
        <taxon>Candidatus Absconditibacteriota</taxon>
        <taxon>Vampirococcus</taxon>
    </lineage>
</organism>